<evidence type="ECO:0000256" key="1">
    <source>
        <dbReference type="SAM" id="MobiDB-lite"/>
    </source>
</evidence>
<organism evidence="2">
    <name type="scientific">uncultured Gemmatimonadota bacterium</name>
    <dbReference type="NCBI Taxonomy" id="203437"/>
    <lineage>
        <taxon>Bacteria</taxon>
        <taxon>Pseudomonadati</taxon>
        <taxon>Gemmatimonadota</taxon>
        <taxon>environmental samples</taxon>
    </lineage>
</organism>
<sequence length="254" mass="27522">MSSLAWVAAGVVAAAVAWVLLRALFSARPRGGPDQHRPPTTQTWTQMGGVTVRVRLAEEDRELIRTEIGGLHVIRKDLNRIGDLLERLLEEAIAVDPVRVNPPRPAGGAARVMAVDPGRRTAPEPVHGAPVRRIELDSGPRVEHAGAFDPNPLPPAASDAPGAAPRREPSPDAASVEASHDIVVSSNRHPPEAWMERGEVWLNARVTLTDPALQRWSTFFDWERREPGARYETTRPAVVAASGGVVRKGLARPL</sequence>
<evidence type="ECO:0000313" key="2">
    <source>
        <dbReference type="EMBL" id="CAA9361712.1"/>
    </source>
</evidence>
<name>A0A6J4MMS2_9BACT</name>
<reference evidence="2" key="1">
    <citation type="submission" date="2020-02" db="EMBL/GenBank/DDBJ databases">
        <authorList>
            <person name="Meier V. D."/>
        </authorList>
    </citation>
    <scope>NUCLEOTIDE SEQUENCE</scope>
    <source>
        <strain evidence="2">AVDCRST_MAG89</strain>
    </source>
</reference>
<dbReference type="EMBL" id="CADCTV010000792">
    <property type="protein sequence ID" value="CAA9361712.1"/>
    <property type="molecule type" value="Genomic_DNA"/>
</dbReference>
<feature type="region of interest" description="Disordered" evidence="1">
    <location>
        <begin position="142"/>
        <end position="179"/>
    </location>
</feature>
<dbReference type="AlphaFoldDB" id="A0A6J4MMS2"/>
<proteinExistence type="predicted"/>
<gene>
    <name evidence="2" type="ORF">AVDCRST_MAG89-3783</name>
</gene>
<protein>
    <submittedName>
        <fullName evidence="2">Uncharacterized protein</fullName>
    </submittedName>
</protein>
<accession>A0A6J4MMS2</accession>